<dbReference type="Pfam" id="PF25164">
    <property type="entry name" value="CoiA_N"/>
    <property type="match status" value="1"/>
</dbReference>
<sequence>MEYALVNGVRVSASAGLQGSCPACGNAVIARCGKVKVHHWAHQHLPDCDIWSEPETPWHRAWKARFPEAWQEVPFTDPETGEIHRADVHTPGGVTLEFQHSPISVTELGSRNAFYKKLVWIVDAQRFQKNFEWRCHIPDPRSPLLDNFSIIGTGRYSMNVPENLMFFRNPAHDKDWDADRVLSFRDPELAEVKALMQRSGDLFRLFDWKWQNEAWLNSEAPVFLDFGTDQLYWLRSRKQHRHPGILYYLQVVSRQSFIEKYGGK</sequence>
<reference evidence="2" key="1">
    <citation type="submission" date="2011-09" db="EMBL/GenBank/DDBJ databases">
        <title>The permanent draft genome of Mucilaginibacter paludis DSM 18603.</title>
        <authorList>
            <consortium name="US DOE Joint Genome Institute (JGI-PGF)"/>
            <person name="Lucas S."/>
            <person name="Han J."/>
            <person name="Lapidus A."/>
            <person name="Bruce D."/>
            <person name="Goodwin L."/>
            <person name="Pitluck S."/>
            <person name="Peters L."/>
            <person name="Kyrpides N."/>
            <person name="Mavromatis K."/>
            <person name="Ivanova N."/>
            <person name="Mikhailova N."/>
            <person name="Held B."/>
            <person name="Detter J.C."/>
            <person name="Tapia R."/>
            <person name="Han C."/>
            <person name="Land M."/>
            <person name="Hauser L."/>
            <person name="Markowitz V."/>
            <person name="Cheng J.-F."/>
            <person name="Hugenholtz P."/>
            <person name="Woyke T."/>
            <person name="Wu D."/>
            <person name="Tindall B."/>
            <person name="Brambilla E."/>
            <person name="Klenk H.-P."/>
            <person name="Eisen J.A."/>
        </authorList>
    </citation>
    <scope>NUCLEOTIDE SEQUENCE [LARGE SCALE GENOMIC DNA]</scope>
    <source>
        <strain evidence="2">DSM 18603</strain>
    </source>
</reference>
<dbReference type="HOGENOM" id="CLU_088188_0_0_10"/>
<dbReference type="eggNOG" id="COG4469">
    <property type="taxonomic scope" value="Bacteria"/>
</dbReference>
<organism evidence="2 3">
    <name type="scientific">Mucilaginibacter paludis DSM 18603</name>
    <dbReference type="NCBI Taxonomy" id="714943"/>
    <lineage>
        <taxon>Bacteria</taxon>
        <taxon>Pseudomonadati</taxon>
        <taxon>Bacteroidota</taxon>
        <taxon>Sphingobacteriia</taxon>
        <taxon>Sphingobacteriales</taxon>
        <taxon>Sphingobacteriaceae</taxon>
        <taxon>Mucilaginibacter</taxon>
    </lineage>
</organism>
<proteinExistence type="predicted"/>
<keyword evidence="3" id="KW-1185">Reference proteome</keyword>
<dbReference type="InterPro" id="IPR057253">
    <property type="entry name" value="CoiA-like_N"/>
</dbReference>
<dbReference type="EMBL" id="CM001403">
    <property type="protein sequence ID" value="EHQ29718.1"/>
    <property type="molecule type" value="Genomic_DNA"/>
</dbReference>
<dbReference type="STRING" id="714943.Mucpa_5649"/>
<evidence type="ECO:0000313" key="3">
    <source>
        <dbReference type="Proteomes" id="UP000002774"/>
    </source>
</evidence>
<evidence type="ECO:0000259" key="1">
    <source>
        <dbReference type="Pfam" id="PF25164"/>
    </source>
</evidence>
<dbReference type="AlphaFoldDB" id="H1Y3F0"/>
<name>H1Y3F0_9SPHI</name>
<dbReference type="Proteomes" id="UP000002774">
    <property type="component" value="Chromosome"/>
</dbReference>
<evidence type="ECO:0000313" key="2">
    <source>
        <dbReference type="EMBL" id="EHQ29718.1"/>
    </source>
</evidence>
<accession>H1Y3F0</accession>
<feature type="domain" description="Competence protein CoiA-like N-terminal" evidence="1">
    <location>
        <begin position="21"/>
        <end position="50"/>
    </location>
</feature>
<dbReference type="OrthoDB" id="4212451at2"/>
<protein>
    <submittedName>
        <fullName evidence="2">Competence CoiA family protein</fullName>
    </submittedName>
</protein>
<dbReference type="RefSeq" id="WP_008511053.1">
    <property type="nucleotide sequence ID" value="NZ_CM001403.1"/>
</dbReference>
<gene>
    <name evidence="2" type="ORF">Mucpa_5649</name>
</gene>